<organism evidence="2 3">
    <name type="scientific">Podospora australis</name>
    <dbReference type="NCBI Taxonomy" id="1536484"/>
    <lineage>
        <taxon>Eukaryota</taxon>
        <taxon>Fungi</taxon>
        <taxon>Dikarya</taxon>
        <taxon>Ascomycota</taxon>
        <taxon>Pezizomycotina</taxon>
        <taxon>Sordariomycetes</taxon>
        <taxon>Sordariomycetidae</taxon>
        <taxon>Sordariales</taxon>
        <taxon>Podosporaceae</taxon>
        <taxon>Podospora</taxon>
    </lineage>
</organism>
<dbReference type="Gene3D" id="3.40.250.10">
    <property type="entry name" value="Rhodanese-like domain"/>
    <property type="match status" value="1"/>
</dbReference>
<dbReference type="SUPFAM" id="SSF52821">
    <property type="entry name" value="Rhodanese/Cell cycle control phosphatase"/>
    <property type="match status" value="1"/>
</dbReference>
<feature type="domain" description="Rhodanese" evidence="1">
    <location>
        <begin position="55"/>
        <end position="159"/>
    </location>
</feature>
<reference evidence="2" key="2">
    <citation type="submission" date="2023-05" db="EMBL/GenBank/DDBJ databases">
        <authorList>
            <consortium name="Lawrence Berkeley National Laboratory"/>
            <person name="Steindorff A."/>
            <person name="Hensen N."/>
            <person name="Bonometti L."/>
            <person name="Westerberg I."/>
            <person name="Brannstrom I.O."/>
            <person name="Guillou S."/>
            <person name="Cros-Aarteil S."/>
            <person name="Calhoun S."/>
            <person name="Haridas S."/>
            <person name="Kuo A."/>
            <person name="Mondo S."/>
            <person name="Pangilinan J."/>
            <person name="Riley R."/>
            <person name="Labutti K."/>
            <person name="Andreopoulos B."/>
            <person name="Lipzen A."/>
            <person name="Chen C."/>
            <person name="Yanf M."/>
            <person name="Daum C."/>
            <person name="Ng V."/>
            <person name="Clum A."/>
            <person name="Ohm R."/>
            <person name="Martin F."/>
            <person name="Silar P."/>
            <person name="Natvig D."/>
            <person name="Lalanne C."/>
            <person name="Gautier V."/>
            <person name="Ament-Velasquez S.L."/>
            <person name="Kruys A."/>
            <person name="Hutchinson M.I."/>
            <person name="Powell A.J."/>
            <person name="Barry K."/>
            <person name="Miller A.N."/>
            <person name="Grigoriev I.V."/>
            <person name="Debuchy R."/>
            <person name="Gladieux P."/>
            <person name="Thoren M.H."/>
            <person name="Johannesson H."/>
        </authorList>
    </citation>
    <scope>NUCLEOTIDE SEQUENCE</scope>
    <source>
        <strain evidence="2">PSN309</strain>
    </source>
</reference>
<evidence type="ECO:0000313" key="2">
    <source>
        <dbReference type="EMBL" id="KAK4187913.1"/>
    </source>
</evidence>
<dbReference type="GO" id="GO:0004725">
    <property type="term" value="F:protein tyrosine phosphatase activity"/>
    <property type="evidence" value="ECO:0007669"/>
    <property type="project" value="TreeGrafter"/>
</dbReference>
<accession>A0AAN7AHY6</accession>
<dbReference type="PANTHER" id="PTHR10828">
    <property type="entry name" value="M-PHASE INDUCER PHOSPHATASE DUAL SPECIFICITY PHOSPHATASE CDC25"/>
    <property type="match status" value="1"/>
</dbReference>
<name>A0AAN7AHY6_9PEZI</name>
<reference evidence="2" key="1">
    <citation type="journal article" date="2023" name="Mol. Phylogenet. Evol.">
        <title>Genome-scale phylogeny and comparative genomics of the fungal order Sordariales.</title>
        <authorList>
            <person name="Hensen N."/>
            <person name="Bonometti L."/>
            <person name="Westerberg I."/>
            <person name="Brannstrom I.O."/>
            <person name="Guillou S."/>
            <person name="Cros-Aarteil S."/>
            <person name="Calhoun S."/>
            <person name="Haridas S."/>
            <person name="Kuo A."/>
            <person name="Mondo S."/>
            <person name="Pangilinan J."/>
            <person name="Riley R."/>
            <person name="LaButti K."/>
            <person name="Andreopoulos B."/>
            <person name="Lipzen A."/>
            <person name="Chen C."/>
            <person name="Yan M."/>
            <person name="Daum C."/>
            <person name="Ng V."/>
            <person name="Clum A."/>
            <person name="Steindorff A."/>
            <person name="Ohm R.A."/>
            <person name="Martin F."/>
            <person name="Silar P."/>
            <person name="Natvig D.O."/>
            <person name="Lalanne C."/>
            <person name="Gautier V."/>
            <person name="Ament-Velasquez S.L."/>
            <person name="Kruys A."/>
            <person name="Hutchinson M.I."/>
            <person name="Powell A.J."/>
            <person name="Barry K."/>
            <person name="Miller A.N."/>
            <person name="Grigoriev I.V."/>
            <person name="Debuchy R."/>
            <person name="Gladieux P."/>
            <person name="Hiltunen Thoren M."/>
            <person name="Johannesson H."/>
        </authorList>
    </citation>
    <scope>NUCLEOTIDE SEQUENCE</scope>
    <source>
        <strain evidence="2">PSN309</strain>
    </source>
</reference>
<gene>
    <name evidence="2" type="ORF">QBC35DRAFT_497635</name>
</gene>
<dbReference type="Proteomes" id="UP001302126">
    <property type="component" value="Unassembled WGS sequence"/>
</dbReference>
<sequence>MPGLHAHEHCLKMARREDGTPWFSDFPEPVSSPKKTSPETVATLIRQRDGPDQEKPHDFLLIDNRRTDCIGGTIVGSLNLPAHSFYLSRKILYDLCRQASVKRIIFYCGSSNGRGPRCAAWMQDYIDSVQDPTEEARLEAQVMTGGIRGWIKAYKGDMMEGYDEKVWQAQMNRPDEETR</sequence>
<evidence type="ECO:0000313" key="3">
    <source>
        <dbReference type="Proteomes" id="UP001302126"/>
    </source>
</evidence>
<proteinExistence type="predicted"/>
<comment type="caution">
    <text evidence="2">The sequence shown here is derived from an EMBL/GenBank/DDBJ whole genome shotgun (WGS) entry which is preliminary data.</text>
</comment>
<dbReference type="InterPro" id="IPR036873">
    <property type="entry name" value="Rhodanese-like_dom_sf"/>
</dbReference>
<evidence type="ECO:0000259" key="1">
    <source>
        <dbReference type="PROSITE" id="PS50206"/>
    </source>
</evidence>
<dbReference type="EMBL" id="MU864395">
    <property type="protein sequence ID" value="KAK4187913.1"/>
    <property type="molecule type" value="Genomic_DNA"/>
</dbReference>
<dbReference type="GO" id="GO:0005634">
    <property type="term" value="C:nucleus"/>
    <property type="evidence" value="ECO:0007669"/>
    <property type="project" value="TreeGrafter"/>
</dbReference>
<protein>
    <recommendedName>
        <fullName evidence="1">Rhodanese domain-containing protein</fullName>
    </recommendedName>
</protein>
<dbReference type="PROSITE" id="PS50206">
    <property type="entry name" value="RHODANESE_3"/>
    <property type="match status" value="1"/>
</dbReference>
<dbReference type="AlphaFoldDB" id="A0AAN7AHY6"/>
<keyword evidence="3" id="KW-1185">Reference proteome</keyword>
<dbReference type="PANTHER" id="PTHR10828:SF50">
    <property type="entry name" value="REDUCTASE (ARC2), PUTATIVE (AFU_ORTHOLOGUE AFUA_6G13400)-RELATED"/>
    <property type="match status" value="1"/>
</dbReference>
<dbReference type="InterPro" id="IPR001763">
    <property type="entry name" value="Rhodanese-like_dom"/>
</dbReference>
<dbReference type="GO" id="GO:0005737">
    <property type="term" value="C:cytoplasm"/>
    <property type="evidence" value="ECO:0007669"/>
    <property type="project" value="TreeGrafter"/>
</dbReference>